<feature type="region of interest" description="Disordered" evidence="1">
    <location>
        <begin position="1"/>
        <end position="68"/>
    </location>
</feature>
<feature type="compositionally biased region" description="Acidic residues" evidence="1">
    <location>
        <begin position="32"/>
        <end position="41"/>
    </location>
</feature>
<evidence type="ECO:0000256" key="1">
    <source>
        <dbReference type="SAM" id="MobiDB-lite"/>
    </source>
</evidence>
<evidence type="ECO:0000313" key="3">
    <source>
        <dbReference type="Proteomes" id="UP000646548"/>
    </source>
</evidence>
<proteinExistence type="predicted"/>
<reference evidence="2" key="1">
    <citation type="journal article" name="BMC Genomics">
        <title>Long-read sequencing and de novo genome assembly of marine medaka (Oryzias melastigma).</title>
        <authorList>
            <person name="Liang P."/>
            <person name="Saqib H.S.A."/>
            <person name="Ni X."/>
            <person name="Shen Y."/>
        </authorList>
    </citation>
    <scope>NUCLEOTIDE SEQUENCE</scope>
    <source>
        <strain evidence="2">Bigg-433</strain>
    </source>
</reference>
<evidence type="ECO:0000313" key="2">
    <source>
        <dbReference type="EMBL" id="KAF6739415.1"/>
    </source>
</evidence>
<dbReference type="Proteomes" id="UP000646548">
    <property type="component" value="Unassembled WGS sequence"/>
</dbReference>
<feature type="compositionally biased region" description="Low complexity" evidence="1">
    <location>
        <begin position="110"/>
        <end position="124"/>
    </location>
</feature>
<organism evidence="2 3">
    <name type="scientific">Oryzias melastigma</name>
    <name type="common">Marine medaka</name>
    <dbReference type="NCBI Taxonomy" id="30732"/>
    <lineage>
        <taxon>Eukaryota</taxon>
        <taxon>Metazoa</taxon>
        <taxon>Chordata</taxon>
        <taxon>Craniata</taxon>
        <taxon>Vertebrata</taxon>
        <taxon>Euteleostomi</taxon>
        <taxon>Actinopterygii</taxon>
        <taxon>Neopterygii</taxon>
        <taxon>Teleostei</taxon>
        <taxon>Neoteleostei</taxon>
        <taxon>Acanthomorphata</taxon>
        <taxon>Ovalentaria</taxon>
        <taxon>Atherinomorphae</taxon>
        <taxon>Beloniformes</taxon>
        <taxon>Adrianichthyidae</taxon>
        <taxon>Oryziinae</taxon>
        <taxon>Oryzias</taxon>
    </lineage>
</organism>
<feature type="compositionally biased region" description="Basic and acidic residues" evidence="1">
    <location>
        <begin position="42"/>
        <end position="52"/>
    </location>
</feature>
<gene>
    <name evidence="2" type="ORF">FQA47_018242</name>
</gene>
<sequence>MQQNSGTVDPQRGVEPKRRSSCCRRSRITWTLEEENQEENQEENRSCSRPDQDDPPLNPEATDLSSPLLQLMDSHSDDCHICSVSMRRLLLVAPPPRLQHLLRLHEEAPPRGSSFSPAASAPSP</sequence>
<comment type="caution">
    <text evidence="2">The sequence shown here is derived from an EMBL/GenBank/DDBJ whole genome shotgun (WGS) entry which is preliminary data.</text>
</comment>
<feature type="region of interest" description="Disordered" evidence="1">
    <location>
        <begin position="102"/>
        <end position="124"/>
    </location>
</feature>
<name>A0A834FSM4_ORYME</name>
<dbReference type="EMBL" id="WKFB01000006">
    <property type="protein sequence ID" value="KAF6739415.1"/>
    <property type="molecule type" value="Genomic_DNA"/>
</dbReference>
<dbReference type="AlphaFoldDB" id="A0A834FSM4"/>
<accession>A0A834FSM4</accession>
<protein>
    <submittedName>
        <fullName evidence="2">Uncharacterized protein</fullName>
    </submittedName>
</protein>